<reference evidence="1" key="2">
    <citation type="journal article" date="2022" name="New Phytol.">
        <title>Evolutionary transition to the ectomycorrhizal habit in the genomes of a hyperdiverse lineage of mushroom-forming fungi.</title>
        <authorList>
            <person name="Looney B."/>
            <person name="Miyauchi S."/>
            <person name="Morin E."/>
            <person name="Drula E."/>
            <person name="Courty P.E."/>
            <person name="Kohler A."/>
            <person name="Kuo A."/>
            <person name="LaButti K."/>
            <person name="Pangilinan J."/>
            <person name="Lipzen A."/>
            <person name="Riley R."/>
            <person name="Andreopoulos W."/>
            <person name="He G."/>
            <person name="Johnson J."/>
            <person name="Nolan M."/>
            <person name="Tritt A."/>
            <person name="Barry K.W."/>
            <person name="Grigoriev I.V."/>
            <person name="Nagy L.G."/>
            <person name="Hibbett D."/>
            <person name="Henrissat B."/>
            <person name="Matheny P.B."/>
            <person name="Labbe J."/>
            <person name="Martin F.M."/>
        </authorList>
    </citation>
    <scope>NUCLEOTIDE SEQUENCE</scope>
    <source>
        <strain evidence="1">EC-137</strain>
    </source>
</reference>
<name>A0ACB8QVQ7_9AGAM</name>
<sequence>MENIGRAGDSESLPILHVRTDEPTSPRLSPVSSSVLSSSVCPRRRLTEFSASPSTPDLGNTFLPDVEPSGSKPVSPRLVRSKTLPGRTTSGTTNIPGLEGVSVDPNKIESLRKWILGIAIVTFDLELGPTLACVFPQLRLYDFEAENIAFSSFPDSPQFREGCSIHSFRIRVRPSPLSSRSSVLSDRPELRDGFMYGYSYFSQRKDLTSRRGYSQWSIVILSQHPFVALFSSVIASLGPLYHAHGEAILEVASHNIASWPTPVPGTTVELGFVGSVMHAELPRNVDEQQLSNTAHLHSQNDQNWHVLVCAPPVHPPPLHLFQASFTHLWSIWECLVLCEPILIFGSSPAVTSQAVWWLRDLFRPIPWAGDFRPYFTIHDKELNSLVNDKPPKPGLLLGVTNPFFSKSCSHWPHVLSLGKESGKGSVTFTAQVVGPPPGWTTKRHKRYISKDPQILQQMQDALGKHPEKLQETSLTLGRHLSSRTAAMLVPLNRYINTLIPSPTEKASRLRPFNNAHFFALLRTHGSPLPFKSSTKQRLFYERWLRTPAFGLWLARQEEIVGDVLMSRASSSLP</sequence>
<dbReference type="Proteomes" id="UP000814128">
    <property type="component" value="Unassembled WGS sequence"/>
</dbReference>
<comment type="caution">
    <text evidence="1">The sequence shown here is derived from an EMBL/GenBank/DDBJ whole genome shotgun (WGS) entry which is preliminary data.</text>
</comment>
<keyword evidence="2" id="KW-1185">Reference proteome</keyword>
<accession>A0ACB8QVQ7</accession>
<dbReference type="EMBL" id="MU273485">
    <property type="protein sequence ID" value="KAI0035421.1"/>
    <property type="molecule type" value="Genomic_DNA"/>
</dbReference>
<evidence type="ECO:0000313" key="1">
    <source>
        <dbReference type="EMBL" id="KAI0035421.1"/>
    </source>
</evidence>
<proteinExistence type="predicted"/>
<organism evidence="1 2">
    <name type="scientific">Vararia minispora EC-137</name>
    <dbReference type="NCBI Taxonomy" id="1314806"/>
    <lineage>
        <taxon>Eukaryota</taxon>
        <taxon>Fungi</taxon>
        <taxon>Dikarya</taxon>
        <taxon>Basidiomycota</taxon>
        <taxon>Agaricomycotina</taxon>
        <taxon>Agaricomycetes</taxon>
        <taxon>Russulales</taxon>
        <taxon>Lachnocladiaceae</taxon>
        <taxon>Vararia</taxon>
    </lineage>
</organism>
<gene>
    <name evidence="1" type="ORF">K488DRAFT_76661</name>
</gene>
<reference evidence="1" key="1">
    <citation type="submission" date="2021-02" db="EMBL/GenBank/DDBJ databases">
        <authorList>
            <consortium name="DOE Joint Genome Institute"/>
            <person name="Ahrendt S."/>
            <person name="Looney B.P."/>
            <person name="Miyauchi S."/>
            <person name="Morin E."/>
            <person name="Drula E."/>
            <person name="Courty P.E."/>
            <person name="Chicoki N."/>
            <person name="Fauchery L."/>
            <person name="Kohler A."/>
            <person name="Kuo A."/>
            <person name="Labutti K."/>
            <person name="Pangilinan J."/>
            <person name="Lipzen A."/>
            <person name="Riley R."/>
            <person name="Andreopoulos W."/>
            <person name="He G."/>
            <person name="Johnson J."/>
            <person name="Barry K.W."/>
            <person name="Grigoriev I.V."/>
            <person name="Nagy L."/>
            <person name="Hibbett D."/>
            <person name="Henrissat B."/>
            <person name="Matheny P.B."/>
            <person name="Labbe J."/>
            <person name="Martin F."/>
        </authorList>
    </citation>
    <scope>NUCLEOTIDE SEQUENCE</scope>
    <source>
        <strain evidence="1">EC-137</strain>
    </source>
</reference>
<protein>
    <submittedName>
        <fullName evidence="1">Uncharacterized protein</fullName>
    </submittedName>
</protein>
<evidence type="ECO:0000313" key="2">
    <source>
        <dbReference type="Proteomes" id="UP000814128"/>
    </source>
</evidence>